<gene>
    <name evidence="1" type="ORF">HMPREF0083_01068</name>
</gene>
<dbReference type="PATRIC" id="fig|649747.3.peg.969"/>
<keyword evidence="2" id="KW-1185">Reference proteome</keyword>
<sequence length="140" mass="16574">MQDDVIFRLMGIAFDLKQKEMAMQKLFGEFSMFATESIDHLFWVIHDSLGLPADNWREIEEKYTQSHPNASHEDVYQYMSENPEAYCSDSIWDTFHEFCRDQITKEEFLQVAKETAAFFQKPVEERMAIMKASAQQDWPE</sequence>
<dbReference type="HOGENOM" id="CLU_1830962_0_0_9"/>
<organism evidence="1 2">
    <name type="scientific">Aneurinibacillus aneurinilyticus ATCC 12856</name>
    <dbReference type="NCBI Taxonomy" id="649747"/>
    <lineage>
        <taxon>Bacteria</taxon>
        <taxon>Bacillati</taxon>
        <taxon>Bacillota</taxon>
        <taxon>Bacilli</taxon>
        <taxon>Bacillales</taxon>
        <taxon>Paenibacillaceae</taxon>
        <taxon>Aneurinibacillus group</taxon>
        <taxon>Aneurinibacillus</taxon>
    </lineage>
</organism>
<dbReference type="GeneID" id="92841308"/>
<accession>U1YFG2</accession>
<evidence type="ECO:0000313" key="2">
    <source>
        <dbReference type="Proteomes" id="UP000016511"/>
    </source>
</evidence>
<dbReference type="Proteomes" id="UP000016511">
    <property type="component" value="Unassembled WGS sequence"/>
</dbReference>
<protein>
    <submittedName>
        <fullName evidence="1">Uncharacterized protein</fullName>
    </submittedName>
</protein>
<name>U1YFG2_ANEAE</name>
<dbReference type="RefSeq" id="WP_021624261.1">
    <property type="nucleotide sequence ID" value="NZ_KE952897.1"/>
</dbReference>
<evidence type="ECO:0000313" key="1">
    <source>
        <dbReference type="EMBL" id="ERI10812.1"/>
    </source>
</evidence>
<dbReference type="EMBL" id="AWSJ01000066">
    <property type="protein sequence ID" value="ERI10812.1"/>
    <property type="molecule type" value="Genomic_DNA"/>
</dbReference>
<reference evidence="1 2" key="1">
    <citation type="submission" date="2013-08" db="EMBL/GenBank/DDBJ databases">
        <authorList>
            <person name="Weinstock G."/>
            <person name="Sodergren E."/>
            <person name="Wylie T."/>
            <person name="Fulton L."/>
            <person name="Fulton R."/>
            <person name="Fronick C."/>
            <person name="O'Laughlin M."/>
            <person name="Godfrey J."/>
            <person name="Miner T."/>
            <person name="Herter B."/>
            <person name="Appelbaum E."/>
            <person name="Cordes M."/>
            <person name="Lek S."/>
            <person name="Wollam A."/>
            <person name="Pepin K.H."/>
            <person name="Palsikar V.B."/>
            <person name="Mitreva M."/>
            <person name="Wilson R.K."/>
        </authorList>
    </citation>
    <scope>NUCLEOTIDE SEQUENCE [LARGE SCALE GENOMIC DNA]</scope>
    <source>
        <strain evidence="1 2">ATCC 12856</strain>
    </source>
</reference>
<comment type="caution">
    <text evidence="1">The sequence shown here is derived from an EMBL/GenBank/DDBJ whole genome shotgun (WGS) entry which is preliminary data.</text>
</comment>
<dbReference type="STRING" id="649747.HMPREF0083_01068"/>
<dbReference type="AlphaFoldDB" id="U1YFG2"/>
<proteinExistence type="predicted"/>